<dbReference type="Proteomes" id="UP000778578">
    <property type="component" value="Unassembled WGS sequence"/>
</dbReference>
<dbReference type="EMBL" id="JAINZZ010000069">
    <property type="protein sequence ID" value="MBY8882313.1"/>
    <property type="molecule type" value="Genomic_DNA"/>
</dbReference>
<evidence type="ECO:0000313" key="2">
    <source>
        <dbReference type="Proteomes" id="UP000778578"/>
    </source>
</evidence>
<gene>
    <name evidence="1" type="ORF">K7862_32460</name>
</gene>
<organism evidence="1 2">
    <name type="scientific">Actinacidiphila acidipaludis</name>
    <dbReference type="NCBI Taxonomy" id="2873382"/>
    <lineage>
        <taxon>Bacteria</taxon>
        <taxon>Bacillati</taxon>
        <taxon>Actinomycetota</taxon>
        <taxon>Actinomycetes</taxon>
        <taxon>Kitasatosporales</taxon>
        <taxon>Streptomycetaceae</taxon>
        <taxon>Actinacidiphila</taxon>
    </lineage>
</organism>
<name>A0ABS7QGM1_9ACTN</name>
<comment type="caution">
    <text evidence="1">The sequence shown here is derived from an EMBL/GenBank/DDBJ whole genome shotgun (WGS) entry which is preliminary data.</text>
</comment>
<accession>A0ABS7QGM1</accession>
<protein>
    <submittedName>
        <fullName evidence="1">Uncharacterized protein</fullName>
    </submittedName>
</protein>
<sequence length="68" mass="6817">MTLRVTLRIVLPDLAPTPDTARVLRALAGLAAPALLAAADAGGMGLPSRLLLHAAVNAAQRVPAGAAR</sequence>
<reference evidence="1 2" key="1">
    <citation type="submission" date="2021-08" db="EMBL/GenBank/DDBJ databases">
        <title>WGS of actinomycetes from Thailand.</title>
        <authorList>
            <person name="Thawai C."/>
        </authorList>
    </citation>
    <scope>NUCLEOTIDE SEQUENCE [LARGE SCALE GENOMIC DNA]</scope>
    <source>
        <strain evidence="1 2">PLK6-54</strain>
    </source>
</reference>
<dbReference type="RefSeq" id="WP_222968539.1">
    <property type="nucleotide sequence ID" value="NZ_JAINZZ010000069.1"/>
</dbReference>
<evidence type="ECO:0000313" key="1">
    <source>
        <dbReference type="EMBL" id="MBY8882313.1"/>
    </source>
</evidence>
<proteinExistence type="predicted"/>
<keyword evidence="2" id="KW-1185">Reference proteome</keyword>